<dbReference type="InterPro" id="IPR003737">
    <property type="entry name" value="GlcNAc_PI_deacetylase-related"/>
</dbReference>
<dbReference type="Gene3D" id="3.40.50.10320">
    <property type="entry name" value="LmbE-like"/>
    <property type="match status" value="1"/>
</dbReference>
<dbReference type="OrthoDB" id="9790023at2"/>
<dbReference type="SUPFAM" id="SSF102588">
    <property type="entry name" value="LmbE-like"/>
    <property type="match status" value="1"/>
</dbReference>
<reference evidence="1 2" key="1">
    <citation type="submission" date="2016-11" db="EMBL/GenBank/DDBJ databases">
        <title>Study of marine rhodopsin-containing bacteria.</title>
        <authorList>
            <person name="Yoshizawa S."/>
            <person name="Kumagai Y."/>
            <person name="Kogure K."/>
        </authorList>
    </citation>
    <scope>NUCLEOTIDE SEQUENCE [LARGE SCALE GENOMIC DNA]</scope>
    <source>
        <strain evidence="1 2">SAORIC-28</strain>
    </source>
</reference>
<dbReference type="GO" id="GO:0016811">
    <property type="term" value="F:hydrolase activity, acting on carbon-nitrogen (but not peptide) bonds, in linear amides"/>
    <property type="evidence" value="ECO:0007669"/>
    <property type="project" value="TreeGrafter"/>
</dbReference>
<gene>
    <name evidence="1" type="ORF">BSZ37_05015</name>
</gene>
<accession>A0A271IY13</accession>
<dbReference type="EMBL" id="MQWD01000001">
    <property type="protein sequence ID" value="PAP75848.1"/>
    <property type="molecule type" value="Genomic_DNA"/>
</dbReference>
<evidence type="ECO:0008006" key="3">
    <source>
        <dbReference type="Google" id="ProtNLM"/>
    </source>
</evidence>
<sequence>MSLLLHPERHPLRPPHDALSLGATAVLAPHPDDESLGCGGLLALLAEAGAPTRVVVVTDGCQSHPNSAAYPAERLRALREAEARSAVAALGLDADAVTFLRHPDCGLPDEGTPAFDEAARELAEVLDGVETVLVPWRRDPHCDHVGTWALACAAAAQMDEPPRWIEYPVWAWAAAETDAAPQDGEAEAWRLDVTAVLARKREAIAAHRSQMTALIDDDPDGFMLDGETLAHFERPWELFLETRRPWRAPPSGHA</sequence>
<evidence type="ECO:0000313" key="1">
    <source>
        <dbReference type="EMBL" id="PAP75848.1"/>
    </source>
</evidence>
<dbReference type="PANTHER" id="PTHR12993">
    <property type="entry name" value="N-ACETYLGLUCOSAMINYL-PHOSPHATIDYLINOSITOL DE-N-ACETYLASE-RELATED"/>
    <property type="match status" value="1"/>
</dbReference>
<evidence type="ECO:0000313" key="2">
    <source>
        <dbReference type="Proteomes" id="UP000216339"/>
    </source>
</evidence>
<dbReference type="InterPro" id="IPR024078">
    <property type="entry name" value="LmbE-like_dom_sf"/>
</dbReference>
<dbReference type="RefSeq" id="WP_095509489.1">
    <property type="nucleotide sequence ID" value="NZ_MQWD01000001.1"/>
</dbReference>
<protein>
    <recommendedName>
        <fullName evidence="3">PIG-L domain-containing protein</fullName>
    </recommendedName>
</protein>
<comment type="caution">
    <text evidence="1">The sequence shown here is derived from an EMBL/GenBank/DDBJ whole genome shotgun (WGS) entry which is preliminary data.</text>
</comment>
<proteinExistence type="predicted"/>
<dbReference type="Proteomes" id="UP000216339">
    <property type="component" value="Unassembled WGS sequence"/>
</dbReference>
<dbReference type="Pfam" id="PF02585">
    <property type="entry name" value="PIG-L"/>
    <property type="match status" value="1"/>
</dbReference>
<dbReference type="PANTHER" id="PTHR12993:SF29">
    <property type="entry name" value="BLR3841 PROTEIN"/>
    <property type="match status" value="1"/>
</dbReference>
<keyword evidence="2" id="KW-1185">Reference proteome</keyword>
<name>A0A271IY13_9BACT</name>
<organism evidence="1 2">
    <name type="scientific">Rubrivirga marina</name>
    <dbReference type="NCBI Taxonomy" id="1196024"/>
    <lineage>
        <taxon>Bacteria</taxon>
        <taxon>Pseudomonadati</taxon>
        <taxon>Rhodothermota</taxon>
        <taxon>Rhodothermia</taxon>
        <taxon>Rhodothermales</taxon>
        <taxon>Rubricoccaceae</taxon>
        <taxon>Rubrivirga</taxon>
    </lineage>
</organism>
<dbReference type="AlphaFoldDB" id="A0A271IY13"/>